<gene>
    <name evidence="1" type="ORF">FB45DRAFT_86758</name>
</gene>
<keyword evidence="2" id="KW-1185">Reference proteome</keyword>
<organism evidence="1 2">
    <name type="scientific">Roridomyces roridus</name>
    <dbReference type="NCBI Taxonomy" id="1738132"/>
    <lineage>
        <taxon>Eukaryota</taxon>
        <taxon>Fungi</taxon>
        <taxon>Dikarya</taxon>
        <taxon>Basidiomycota</taxon>
        <taxon>Agaricomycotina</taxon>
        <taxon>Agaricomycetes</taxon>
        <taxon>Agaricomycetidae</taxon>
        <taxon>Agaricales</taxon>
        <taxon>Marasmiineae</taxon>
        <taxon>Mycenaceae</taxon>
        <taxon>Roridomyces</taxon>
    </lineage>
</organism>
<accession>A0AAD7BLP3</accession>
<proteinExistence type="predicted"/>
<name>A0AAD7BLP3_9AGAR</name>
<evidence type="ECO:0000313" key="1">
    <source>
        <dbReference type="EMBL" id="KAJ7624777.1"/>
    </source>
</evidence>
<sequence>MMDAQVALASHLPHSTVPSSGADVGASEWIAGQDDSSDAPSANGTVEHIQASSIPDHSNPSRLGIDIQLPLWDFTWILKGWIDRSTLEMEATFSIKVASRSPYPLAQVKGNLKRGIPISFGIRHIVSGKANFYLTGDWSSGLWLNVALSASAFGVDHGPAVVPLLELPKGDVLGRPFQAKL</sequence>
<protein>
    <submittedName>
        <fullName evidence="1">Uncharacterized protein</fullName>
    </submittedName>
</protein>
<dbReference type="EMBL" id="JARKIF010000013">
    <property type="protein sequence ID" value="KAJ7624777.1"/>
    <property type="molecule type" value="Genomic_DNA"/>
</dbReference>
<comment type="caution">
    <text evidence="1">The sequence shown here is derived from an EMBL/GenBank/DDBJ whole genome shotgun (WGS) entry which is preliminary data.</text>
</comment>
<dbReference type="Proteomes" id="UP001221142">
    <property type="component" value="Unassembled WGS sequence"/>
</dbReference>
<dbReference type="AlphaFoldDB" id="A0AAD7BLP3"/>
<reference evidence="1" key="1">
    <citation type="submission" date="2023-03" db="EMBL/GenBank/DDBJ databases">
        <title>Massive genome expansion in bonnet fungi (Mycena s.s.) driven by repeated elements and novel gene families across ecological guilds.</title>
        <authorList>
            <consortium name="Lawrence Berkeley National Laboratory"/>
            <person name="Harder C.B."/>
            <person name="Miyauchi S."/>
            <person name="Viragh M."/>
            <person name="Kuo A."/>
            <person name="Thoen E."/>
            <person name="Andreopoulos B."/>
            <person name="Lu D."/>
            <person name="Skrede I."/>
            <person name="Drula E."/>
            <person name="Henrissat B."/>
            <person name="Morin E."/>
            <person name="Kohler A."/>
            <person name="Barry K."/>
            <person name="LaButti K."/>
            <person name="Morin E."/>
            <person name="Salamov A."/>
            <person name="Lipzen A."/>
            <person name="Mereny Z."/>
            <person name="Hegedus B."/>
            <person name="Baldrian P."/>
            <person name="Stursova M."/>
            <person name="Weitz H."/>
            <person name="Taylor A."/>
            <person name="Grigoriev I.V."/>
            <person name="Nagy L.G."/>
            <person name="Martin F."/>
            <person name="Kauserud H."/>
        </authorList>
    </citation>
    <scope>NUCLEOTIDE SEQUENCE</scope>
    <source>
        <strain evidence="1">9284</strain>
    </source>
</reference>
<evidence type="ECO:0000313" key="2">
    <source>
        <dbReference type="Proteomes" id="UP001221142"/>
    </source>
</evidence>